<feature type="domain" description="Pyruvate:ferredoxin oxidoreductase core" evidence="9">
    <location>
        <begin position="267"/>
        <end position="370"/>
    </location>
</feature>
<reference evidence="10 11" key="1">
    <citation type="journal article" date="2015" name="MBio">
        <title>Genome-Resolved Metagenomic Analysis Reveals Roles for Candidate Phyla and Other Microbial Community Members in Biogeochemical Transformations in Oil Reservoirs.</title>
        <authorList>
            <person name="Hu P."/>
            <person name="Tom L."/>
            <person name="Singh A."/>
            <person name="Thomas B.C."/>
            <person name="Baker B.J."/>
            <person name="Piceno Y.M."/>
            <person name="Andersen G.L."/>
            <person name="Banfield J.F."/>
        </authorList>
    </citation>
    <scope>NUCLEOTIDE SEQUENCE [LARGE SCALE GENOMIC DNA]</scope>
    <source>
        <strain evidence="10">46_26</strain>
    </source>
</reference>
<evidence type="ECO:0000259" key="9">
    <source>
        <dbReference type="Pfam" id="PF17147"/>
    </source>
</evidence>
<evidence type="ECO:0000256" key="7">
    <source>
        <dbReference type="ARBA" id="ARBA00049357"/>
    </source>
</evidence>
<dbReference type="SUPFAM" id="SSF52922">
    <property type="entry name" value="TK C-terminal domain-like"/>
    <property type="match status" value="1"/>
</dbReference>
<dbReference type="GO" id="GO:0006979">
    <property type="term" value="P:response to oxidative stress"/>
    <property type="evidence" value="ECO:0007669"/>
    <property type="project" value="TreeGrafter"/>
</dbReference>
<comment type="subunit">
    <text evidence="1">Heterotetramer of one alpha, one beta, one delta and one gamma chain.</text>
</comment>
<name>A0A101EQD9_9THEM</name>
<dbReference type="Proteomes" id="UP000058636">
    <property type="component" value="Unassembled WGS sequence"/>
</dbReference>
<dbReference type="InterPro" id="IPR050722">
    <property type="entry name" value="Pyruvate:ferred/Flavod_OxRd"/>
</dbReference>
<evidence type="ECO:0000259" key="8">
    <source>
        <dbReference type="Pfam" id="PF01855"/>
    </source>
</evidence>
<gene>
    <name evidence="10" type="ORF">XD57_0940</name>
</gene>
<dbReference type="FunFam" id="3.40.50.970:FF:000012">
    <property type="entry name" value="Pyruvate:ferredoxin (Flavodoxin) oxidoreductase"/>
    <property type="match status" value="1"/>
</dbReference>
<comment type="catalytic activity">
    <reaction evidence="7">
        <text>2 oxidized [2Fe-2S]-[ferredoxin] + pyruvate + CoA = 2 reduced [2Fe-2S]-[ferredoxin] + acetyl-CoA + CO2 + H(+)</text>
        <dbReference type="Rhea" id="RHEA:12765"/>
        <dbReference type="Rhea" id="RHEA-COMP:10000"/>
        <dbReference type="Rhea" id="RHEA-COMP:10001"/>
        <dbReference type="ChEBI" id="CHEBI:15361"/>
        <dbReference type="ChEBI" id="CHEBI:15378"/>
        <dbReference type="ChEBI" id="CHEBI:16526"/>
        <dbReference type="ChEBI" id="CHEBI:33737"/>
        <dbReference type="ChEBI" id="CHEBI:33738"/>
        <dbReference type="ChEBI" id="CHEBI:57287"/>
        <dbReference type="ChEBI" id="CHEBI:57288"/>
        <dbReference type="EC" id="1.2.7.1"/>
    </reaction>
</comment>
<dbReference type="AlphaFoldDB" id="A0A101EQD9"/>
<dbReference type="Pfam" id="PF01855">
    <property type="entry name" value="POR_N"/>
    <property type="match status" value="1"/>
</dbReference>
<dbReference type="NCBIfam" id="NF040682">
    <property type="entry name" value="PorA_Arch"/>
    <property type="match status" value="1"/>
</dbReference>
<keyword evidence="3" id="KW-0560">Oxidoreductase</keyword>
<dbReference type="EC" id="1.2.7.1" evidence="2"/>
<evidence type="ECO:0000256" key="2">
    <source>
        <dbReference type="ARBA" id="ARBA00012822"/>
    </source>
</evidence>
<dbReference type="GO" id="GO:0019164">
    <property type="term" value="F:pyruvate synthase activity"/>
    <property type="evidence" value="ECO:0007669"/>
    <property type="project" value="UniProtKB-EC"/>
</dbReference>
<dbReference type="InterPro" id="IPR002880">
    <property type="entry name" value="Pyrv_Fd/Flavodoxin_OxRdtase_N"/>
</dbReference>
<accession>A0A101EQD9</accession>
<dbReference type="Gene3D" id="3.40.50.920">
    <property type="match status" value="1"/>
</dbReference>
<dbReference type="EMBL" id="LGFG01000070">
    <property type="protein sequence ID" value="KUK22963.1"/>
    <property type="molecule type" value="Genomic_DNA"/>
</dbReference>
<evidence type="ECO:0000256" key="1">
    <source>
        <dbReference type="ARBA" id="ARBA00011595"/>
    </source>
</evidence>
<evidence type="ECO:0000256" key="4">
    <source>
        <dbReference type="ARBA" id="ARBA00044787"/>
    </source>
</evidence>
<evidence type="ECO:0000256" key="5">
    <source>
        <dbReference type="ARBA" id="ARBA00044811"/>
    </source>
</evidence>
<dbReference type="InterPro" id="IPR053390">
    <property type="entry name" value="Pyruvate_synthase_PorA"/>
</dbReference>
<dbReference type="InterPro" id="IPR033412">
    <property type="entry name" value="PFOR_II"/>
</dbReference>
<organism evidence="10 11">
    <name type="scientific">Thermotoga petrophila</name>
    <dbReference type="NCBI Taxonomy" id="93929"/>
    <lineage>
        <taxon>Bacteria</taxon>
        <taxon>Thermotogati</taxon>
        <taxon>Thermotogota</taxon>
        <taxon>Thermotogae</taxon>
        <taxon>Thermotogales</taxon>
        <taxon>Thermotogaceae</taxon>
        <taxon>Thermotoga</taxon>
    </lineage>
</organism>
<dbReference type="CDD" id="cd07034">
    <property type="entry name" value="TPP_PYR_PFOR_IOR-alpha_like"/>
    <property type="match status" value="1"/>
</dbReference>
<comment type="caution">
    <text evidence="10">The sequence shown here is derived from an EMBL/GenBank/DDBJ whole genome shotgun (WGS) entry which is preliminary data.</text>
</comment>
<dbReference type="Pfam" id="PF17147">
    <property type="entry name" value="PFOR_II"/>
    <property type="match status" value="1"/>
</dbReference>
<dbReference type="InterPro" id="IPR029061">
    <property type="entry name" value="THDP-binding"/>
</dbReference>
<evidence type="ECO:0000313" key="10">
    <source>
        <dbReference type="EMBL" id="KUK22963.1"/>
    </source>
</evidence>
<keyword evidence="10" id="KW-0670">Pyruvate</keyword>
<feature type="domain" description="Pyruvate flavodoxin/ferredoxin oxidoreductase pyrimidine binding" evidence="8">
    <location>
        <begin position="21"/>
        <end position="245"/>
    </location>
</feature>
<dbReference type="InterPro" id="IPR009014">
    <property type="entry name" value="Transketo_C/PFOR_II"/>
</dbReference>
<dbReference type="PATRIC" id="fig|93930.3.peg.1795"/>
<dbReference type="Gene3D" id="3.40.50.970">
    <property type="match status" value="1"/>
</dbReference>
<dbReference type="SUPFAM" id="SSF52518">
    <property type="entry name" value="Thiamin diphosphate-binding fold (THDP-binding)"/>
    <property type="match status" value="1"/>
</dbReference>
<evidence type="ECO:0000256" key="3">
    <source>
        <dbReference type="ARBA" id="ARBA00023002"/>
    </source>
</evidence>
<dbReference type="PANTHER" id="PTHR32154:SF0">
    <property type="entry name" value="PYRUVATE-FLAVODOXIN OXIDOREDUCTASE-RELATED"/>
    <property type="match status" value="1"/>
</dbReference>
<evidence type="ECO:0000256" key="6">
    <source>
        <dbReference type="ARBA" id="ARBA00044814"/>
    </source>
</evidence>
<sequence>MRMERVVERVAVTGAEAVANAMRQIEPDVVAAYPITPQTPIVEYFARFVADGVVRTEMIPVESEHSAMSAVVGAAAAGARAMTATSANGLALMHEIVYIAASYRLPIVMPVVNRALSGPINIHCDHSDAMAERDSGWIQLFAETNQEAYDFTILAVRLAEHEDVRLPVMVNLDGFILSHGVEPVEFYPDELVKKFVGELKPMYPLLDTEHPVTWGPLDLYDYYFEHKRQQIEAMENVKKVFPEIAKEFEETFGRKYWFVEPYRMEDAEHVMVALGSTNSTIKYVVDELREEGYKVGSLKIWMFRPFPKEQLQELLNGRKSVVVLDRAVSFGAEAPLYEAVKSALYEVAARPMLGSYVYGLGGRDIKPEHIRKAFEDAINGNLIADEQRYLGLRE</sequence>
<dbReference type="PANTHER" id="PTHR32154">
    <property type="entry name" value="PYRUVATE-FLAVODOXIN OXIDOREDUCTASE-RELATED"/>
    <property type="match status" value="1"/>
</dbReference>
<protein>
    <recommendedName>
        <fullName evidence="4">Pyruvate synthase subunit PorA</fullName>
        <ecNumber evidence="2">1.2.7.1</ecNumber>
    </recommendedName>
    <alternativeName>
        <fullName evidence="6">Pyruvate oxidoreductase alpha chain</fullName>
    </alternativeName>
    <alternativeName>
        <fullName evidence="5">Pyruvic-ferredoxin oxidoreductase subunit alpha</fullName>
    </alternativeName>
</protein>
<proteinExistence type="predicted"/>
<evidence type="ECO:0000313" key="11">
    <source>
        <dbReference type="Proteomes" id="UP000058636"/>
    </source>
</evidence>
<dbReference type="FunFam" id="3.40.50.920:FF:000010">
    <property type="entry name" value="Pyruvate ferredoxin oxidoreductase, alpha subunit"/>
    <property type="match status" value="1"/>
</dbReference>